<comment type="function">
    <text evidence="7">May play a role in DNA repair. It seems to be involved in an RecBC-independent recombinational process of DNA repair. It may act with RecF and RecO.</text>
</comment>
<reference evidence="9 10" key="1">
    <citation type="journal article" date="2015" name="Microbiome">
        <title>Genomic resolution of linkages in carbon, nitrogen, and sulfur cycling among widespread estuary sediment bacteria.</title>
        <authorList>
            <person name="Baker B.J."/>
            <person name="Lazar C.S."/>
            <person name="Teske A.P."/>
            <person name="Dick G.J."/>
        </authorList>
    </citation>
    <scope>NUCLEOTIDE SEQUENCE [LARGE SCALE GENOMIC DNA]</scope>
    <source>
        <strain evidence="9">DG_54_3</strain>
    </source>
</reference>
<dbReference type="Pfam" id="PF02132">
    <property type="entry name" value="RecR_ZnF"/>
    <property type="match status" value="1"/>
</dbReference>
<name>A0A0S7Y125_UNCSA</name>
<dbReference type="Gene3D" id="3.40.1360.10">
    <property type="match status" value="1"/>
</dbReference>
<dbReference type="PANTHER" id="PTHR30446">
    <property type="entry name" value="RECOMBINATION PROTEIN RECR"/>
    <property type="match status" value="1"/>
</dbReference>
<keyword evidence="3 7" id="KW-0863">Zinc-finger</keyword>
<evidence type="ECO:0000256" key="7">
    <source>
        <dbReference type="HAMAP-Rule" id="MF_00017"/>
    </source>
</evidence>
<dbReference type="Proteomes" id="UP000051861">
    <property type="component" value="Unassembled WGS sequence"/>
</dbReference>
<keyword evidence="1 7" id="KW-0479">Metal-binding</keyword>
<evidence type="ECO:0000256" key="1">
    <source>
        <dbReference type="ARBA" id="ARBA00022723"/>
    </source>
</evidence>
<dbReference type="PROSITE" id="PS01300">
    <property type="entry name" value="RECR"/>
    <property type="match status" value="1"/>
</dbReference>
<dbReference type="GO" id="GO:0008270">
    <property type="term" value="F:zinc ion binding"/>
    <property type="evidence" value="ECO:0007669"/>
    <property type="project" value="UniProtKB-KW"/>
</dbReference>
<dbReference type="InterPro" id="IPR023627">
    <property type="entry name" value="Rcmb_RecR"/>
</dbReference>
<gene>
    <name evidence="7" type="primary">recR</name>
    <name evidence="9" type="ORF">AMJ44_06545</name>
</gene>
<evidence type="ECO:0000313" key="10">
    <source>
        <dbReference type="Proteomes" id="UP000051861"/>
    </source>
</evidence>
<evidence type="ECO:0000256" key="3">
    <source>
        <dbReference type="ARBA" id="ARBA00022771"/>
    </source>
</evidence>
<evidence type="ECO:0000256" key="6">
    <source>
        <dbReference type="ARBA" id="ARBA00023204"/>
    </source>
</evidence>
<dbReference type="PATRIC" id="fig|1703775.3.peg.2487"/>
<dbReference type="GO" id="GO:0006310">
    <property type="term" value="P:DNA recombination"/>
    <property type="evidence" value="ECO:0007669"/>
    <property type="project" value="UniProtKB-UniRule"/>
</dbReference>
<keyword evidence="5 7" id="KW-0233">DNA recombination</keyword>
<dbReference type="InterPro" id="IPR006171">
    <property type="entry name" value="TOPRIM_dom"/>
</dbReference>
<evidence type="ECO:0000256" key="5">
    <source>
        <dbReference type="ARBA" id="ARBA00023172"/>
    </source>
</evidence>
<organism evidence="9 10">
    <name type="scientific">candidate division WOR-1 bacterium DG_54_3</name>
    <dbReference type="NCBI Taxonomy" id="1703775"/>
    <lineage>
        <taxon>Bacteria</taxon>
        <taxon>Bacillati</taxon>
        <taxon>Saganbacteria</taxon>
    </lineage>
</organism>
<accession>A0A0S7Y125</accession>
<dbReference type="PROSITE" id="PS50880">
    <property type="entry name" value="TOPRIM"/>
    <property type="match status" value="1"/>
</dbReference>
<dbReference type="PANTHER" id="PTHR30446:SF0">
    <property type="entry name" value="RECOMBINATION PROTEIN RECR"/>
    <property type="match status" value="1"/>
</dbReference>
<dbReference type="GO" id="GO:0006281">
    <property type="term" value="P:DNA repair"/>
    <property type="evidence" value="ECO:0007669"/>
    <property type="project" value="UniProtKB-UniRule"/>
</dbReference>
<dbReference type="Gene3D" id="3.30.60.80">
    <property type="match status" value="1"/>
</dbReference>
<sequence>MPGIGPKSAQRLAFYILQSSGKDVEKLLSSIQQAKERLKHCSLCFNITDVDPCKICSNGNRDIHSLCVVAEPKDLVAIERSGEYNGKYHVLGGLISPLDGIGPENLRIRELLRRLRKEKIAEIILAISPTTEGEATNIYLAKLIKPLGIKLTRVAYGLPIGADMDYADEATLSKAFQGRKEIFSE</sequence>
<protein>
    <recommendedName>
        <fullName evidence="7">Recombination protein RecR</fullName>
    </recommendedName>
</protein>
<keyword evidence="4 7" id="KW-0862">Zinc</keyword>
<keyword evidence="2 7" id="KW-0227">DNA damage</keyword>
<dbReference type="Pfam" id="PF13662">
    <property type="entry name" value="Toprim_4"/>
    <property type="match status" value="1"/>
</dbReference>
<feature type="domain" description="Toprim" evidence="8">
    <location>
        <begin position="64"/>
        <end position="159"/>
    </location>
</feature>
<dbReference type="SUPFAM" id="SSF111304">
    <property type="entry name" value="Recombination protein RecR"/>
    <property type="match status" value="1"/>
</dbReference>
<evidence type="ECO:0000259" key="8">
    <source>
        <dbReference type="PROSITE" id="PS50880"/>
    </source>
</evidence>
<dbReference type="Gene3D" id="1.10.8.420">
    <property type="entry name" value="RecR Domain 1"/>
    <property type="match status" value="1"/>
</dbReference>
<dbReference type="CDD" id="cd01025">
    <property type="entry name" value="TOPRIM_recR"/>
    <property type="match status" value="1"/>
</dbReference>
<dbReference type="InterPro" id="IPR000093">
    <property type="entry name" value="DNA_Rcmb_RecR"/>
</dbReference>
<dbReference type="Pfam" id="PF21176">
    <property type="entry name" value="RecR_HhH"/>
    <property type="match status" value="1"/>
</dbReference>
<dbReference type="HAMAP" id="MF_00017">
    <property type="entry name" value="RecR"/>
    <property type="match status" value="1"/>
</dbReference>
<proteinExistence type="inferred from homology"/>
<dbReference type="EMBL" id="LIZX01000053">
    <property type="protein sequence ID" value="KPJ68423.1"/>
    <property type="molecule type" value="Genomic_DNA"/>
</dbReference>
<keyword evidence="6 7" id="KW-0234">DNA repair</keyword>
<dbReference type="InterPro" id="IPR034137">
    <property type="entry name" value="TOPRIM_RecR"/>
</dbReference>
<evidence type="ECO:0000256" key="4">
    <source>
        <dbReference type="ARBA" id="ARBA00022833"/>
    </source>
</evidence>
<comment type="similarity">
    <text evidence="7">Belongs to the RecR family.</text>
</comment>
<feature type="zinc finger region" description="C4-type" evidence="7">
    <location>
        <begin position="41"/>
        <end position="56"/>
    </location>
</feature>
<dbReference type="NCBIfam" id="TIGR00615">
    <property type="entry name" value="recR"/>
    <property type="match status" value="1"/>
</dbReference>
<dbReference type="SMART" id="SM00493">
    <property type="entry name" value="TOPRIM"/>
    <property type="match status" value="1"/>
</dbReference>
<dbReference type="Pfam" id="PF21175">
    <property type="entry name" value="RecR_C"/>
    <property type="match status" value="1"/>
</dbReference>
<comment type="caution">
    <text evidence="9">The sequence shown here is derived from an EMBL/GenBank/DDBJ whole genome shotgun (WGS) entry which is preliminary data.</text>
</comment>
<dbReference type="InterPro" id="IPR015967">
    <property type="entry name" value="Rcmb_RecR_Znf"/>
</dbReference>
<evidence type="ECO:0000313" key="9">
    <source>
        <dbReference type="EMBL" id="KPJ68423.1"/>
    </source>
</evidence>
<dbReference type="GO" id="GO:0003677">
    <property type="term" value="F:DNA binding"/>
    <property type="evidence" value="ECO:0007669"/>
    <property type="project" value="UniProtKB-UniRule"/>
</dbReference>
<evidence type="ECO:0000256" key="2">
    <source>
        <dbReference type="ARBA" id="ARBA00022763"/>
    </source>
</evidence>
<dbReference type="Gene3D" id="6.10.250.240">
    <property type="match status" value="1"/>
</dbReference>
<dbReference type="AlphaFoldDB" id="A0A0S7Y125"/>